<accession>A0A6P1CGS9</accession>
<evidence type="ECO:0000313" key="2">
    <source>
        <dbReference type="Proteomes" id="UP000471166"/>
    </source>
</evidence>
<dbReference type="EMBL" id="JAAGVB010000005">
    <property type="protein sequence ID" value="NEW31770.1"/>
    <property type="molecule type" value="Genomic_DNA"/>
</dbReference>
<dbReference type="AlphaFoldDB" id="A0A6P1CGS9"/>
<gene>
    <name evidence="1" type="ORF">GV791_04240</name>
</gene>
<protein>
    <submittedName>
        <fullName evidence="1">AAA family ATPase</fullName>
    </submittedName>
</protein>
<name>A0A6P1CGS9_9NOCA</name>
<dbReference type="InterPro" id="IPR027417">
    <property type="entry name" value="P-loop_NTPase"/>
</dbReference>
<evidence type="ECO:0000313" key="1">
    <source>
        <dbReference type="EMBL" id="NEW31770.1"/>
    </source>
</evidence>
<organism evidence="1 2">
    <name type="scientific">Nocardia cyriacigeorgica</name>
    <dbReference type="NCBI Taxonomy" id="135487"/>
    <lineage>
        <taxon>Bacteria</taxon>
        <taxon>Bacillati</taxon>
        <taxon>Actinomycetota</taxon>
        <taxon>Actinomycetes</taxon>
        <taxon>Mycobacteriales</taxon>
        <taxon>Nocardiaceae</taxon>
        <taxon>Nocardia</taxon>
    </lineage>
</organism>
<proteinExistence type="predicted"/>
<comment type="caution">
    <text evidence="1">The sequence shown here is derived from an EMBL/GenBank/DDBJ whole genome shotgun (WGS) entry which is preliminary data.</text>
</comment>
<dbReference type="Pfam" id="PF13481">
    <property type="entry name" value="AAA_25"/>
    <property type="match status" value="1"/>
</dbReference>
<dbReference type="Gene3D" id="3.40.50.300">
    <property type="entry name" value="P-loop containing nucleotide triphosphate hydrolases"/>
    <property type="match status" value="1"/>
</dbReference>
<dbReference type="RefSeq" id="WP_163841959.1">
    <property type="nucleotide sequence ID" value="NZ_JAAGVB010000005.1"/>
</dbReference>
<dbReference type="SUPFAM" id="SSF52540">
    <property type="entry name" value="P-loop containing nucleoside triphosphate hydrolases"/>
    <property type="match status" value="1"/>
</dbReference>
<reference evidence="1 2" key="1">
    <citation type="submission" date="2020-01" db="EMBL/GenBank/DDBJ databases">
        <title>Genetics and antimicrobial susceptibilities of Nocardia species isolated from the soil; a comparison with species isolated from humans.</title>
        <authorList>
            <person name="Carrasco G."/>
            <person name="Monzon S."/>
            <person name="Sansegundo M."/>
            <person name="Garcia E."/>
            <person name="Garrido N."/>
            <person name="Medina M.J."/>
            <person name="Villalon P."/>
            <person name="Ramirez-Arocha A.C."/>
            <person name="Jimenez P."/>
            <person name="Cuesta I."/>
            <person name="Valdezate S."/>
        </authorList>
    </citation>
    <scope>NUCLEOTIDE SEQUENCE [LARGE SCALE GENOMIC DNA]</scope>
    <source>
        <strain evidence="1 2">CNM20110626</strain>
    </source>
</reference>
<dbReference type="Proteomes" id="UP000471166">
    <property type="component" value="Unassembled WGS sequence"/>
</dbReference>
<sequence length="351" mass="38792">MLGASEIAISNNSYRNNMQVNFDDYVDEETELRQARERFPKLTFDQIGKMAEEHDPWLVPGLISSTSTLGFGEGKIGKSWIVSHLIGALLTGGKFLDVQVPDRKFSVGICTTDDNGHIEYYDRIRSVAPDFGDHIGVYRLGIMRPDAWEALYRVIQSEGHNVVVLDNLTQVLDGSINNDDVVRQCFEGIRRFVHAGIAVVIVGHSSDKAGLTGRKPETPMGSAYISQAVRWLCYVRKTRNRNLGLRAYGNLGYGAELVLEPGAGARFRVLSRTDGAEEVAQVRNRDKATLDRNAEIADWIVANCQGTSQNKTAEKLAAEFGGSGASYRSWLKPGGKLGVLVERDGASWKRR</sequence>